<evidence type="ECO:0000256" key="1">
    <source>
        <dbReference type="SAM" id="MobiDB-lite"/>
    </source>
</evidence>
<gene>
    <name evidence="3" type="ORF">ACFVKH_19165</name>
</gene>
<dbReference type="Pfam" id="PF20605">
    <property type="entry name" value="Antitox_RHH"/>
    <property type="match status" value="1"/>
</dbReference>
<keyword evidence="4" id="KW-1185">Reference proteome</keyword>
<dbReference type="InterPro" id="IPR046765">
    <property type="entry name" value="Antitox_RHH"/>
</dbReference>
<evidence type="ECO:0000313" key="3">
    <source>
        <dbReference type="EMBL" id="MFE4108406.1"/>
    </source>
</evidence>
<reference evidence="3 4" key="1">
    <citation type="submission" date="2024-10" db="EMBL/GenBank/DDBJ databases">
        <authorList>
            <person name="Ratan Roy A."/>
            <person name="Morales Sandoval P.H."/>
            <person name="De Los Santos Villalobos S."/>
            <person name="Chakraborty S."/>
            <person name="Mukherjee J."/>
        </authorList>
    </citation>
    <scope>NUCLEOTIDE SEQUENCE [LARGE SCALE GENOMIC DNA]</scope>
    <source>
        <strain evidence="3 4">S1</strain>
    </source>
</reference>
<sequence length="83" mass="8929">MAKPKPSLTDLTLQKGVTSPPSPSAQAAASEKEEKRIGQTLRLGAGAHKQLKRLAVDVEKPMHDLLLEAVNDLFTKYGKPPIA</sequence>
<evidence type="ECO:0000313" key="4">
    <source>
        <dbReference type="Proteomes" id="UP001600165"/>
    </source>
</evidence>
<dbReference type="RefSeq" id="WP_377968037.1">
    <property type="nucleotide sequence ID" value="NZ_JBHZOL010000109.1"/>
</dbReference>
<comment type="caution">
    <text evidence="3">The sequence shown here is derived from an EMBL/GenBank/DDBJ whole genome shotgun (WGS) entry which is preliminary data.</text>
</comment>
<feature type="domain" description="Antitoxin-like ribbon-helix-helix" evidence="2">
    <location>
        <begin position="48"/>
        <end position="82"/>
    </location>
</feature>
<name>A0ABW6IJN4_9CYAN</name>
<evidence type="ECO:0000259" key="2">
    <source>
        <dbReference type="Pfam" id="PF20605"/>
    </source>
</evidence>
<proteinExistence type="predicted"/>
<accession>A0ABW6IJN4</accession>
<feature type="region of interest" description="Disordered" evidence="1">
    <location>
        <begin position="1"/>
        <end position="36"/>
    </location>
</feature>
<organism evidence="3 4">
    <name type="scientific">Almyronema epifaneia S1</name>
    <dbReference type="NCBI Taxonomy" id="2991925"/>
    <lineage>
        <taxon>Bacteria</taxon>
        <taxon>Bacillati</taxon>
        <taxon>Cyanobacteriota</taxon>
        <taxon>Cyanophyceae</taxon>
        <taxon>Nodosilineales</taxon>
        <taxon>Nodosilineaceae</taxon>
        <taxon>Almyronema</taxon>
        <taxon>Almyronema epifaneia</taxon>
    </lineage>
</organism>
<protein>
    <submittedName>
        <fullName evidence="3">Ribbon-helix-helix domain-containing protein</fullName>
    </submittedName>
</protein>
<dbReference type="EMBL" id="JBHZOL010000109">
    <property type="protein sequence ID" value="MFE4108406.1"/>
    <property type="molecule type" value="Genomic_DNA"/>
</dbReference>
<dbReference type="Proteomes" id="UP001600165">
    <property type="component" value="Unassembled WGS sequence"/>
</dbReference>